<gene>
    <name evidence="1" type="ORF">COY16_04225</name>
</gene>
<protein>
    <submittedName>
        <fullName evidence="1">Uncharacterized protein</fullName>
    </submittedName>
</protein>
<evidence type="ECO:0000313" key="1">
    <source>
        <dbReference type="EMBL" id="PIZ62494.1"/>
    </source>
</evidence>
<proteinExistence type="predicted"/>
<dbReference type="AlphaFoldDB" id="A0A2M7TXF4"/>
<evidence type="ECO:0000313" key="2">
    <source>
        <dbReference type="Proteomes" id="UP000228503"/>
    </source>
</evidence>
<dbReference type="Proteomes" id="UP000228503">
    <property type="component" value="Unassembled WGS sequence"/>
</dbReference>
<name>A0A2M7TXF4_9BACT</name>
<reference evidence="2" key="1">
    <citation type="submission" date="2017-09" db="EMBL/GenBank/DDBJ databases">
        <title>Depth-based differentiation of microbial function through sediment-hosted aquifers and enrichment of novel symbionts in the deep terrestrial subsurface.</title>
        <authorList>
            <person name="Probst A.J."/>
            <person name="Ladd B."/>
            <person name="Jarett J.K."/>
            <person name="Geller-Mcgrath D.E."/>
            <person name="Sieber C.M.K."/>
            <person name="Emerson J.B."/>
            <person name="Anantharaman K."/>
            <person name="Thomas B.C."/>
            <person name="Malmstrom R."/>
            <person name="Stieglmeier M."/>
            <person name="Klingl A."/>
            <person name="Woyke T."/>
            <person name="Ryan C.M."/>
            <person name="Banfield J.F."/>
        </authorList>
    </citation>
    <scope>NUCLEOTIDE SEQUENCE [LARGE SCALE GENOMIC DNA]</scope>
</reference>
<organism evidence="1 2">
    <name type="scientific">Candidatus Roizmanbacteria bacterium CG_4_10_14_0_2_um_filter_39_13</name>
    <dbReference type="NCBI Taxonomy" id="1974825"/>
    <lineage>
        <taxon>Bacteria</taxon>
        <taxon>Candidatus Roizmaniibacteriota</taxon>
    </lineage>
</organism>
<comment type="caution">
    <text evidence="1">The sequence shown here is derived from an EMBL/GenBank/DDBJ whole genome shotgun (WGS) entry which is preliminary data.</text>
</comment>
<accession>A0A2M7TXF4</accession>
<dbReference type="EMBL" id="PFOB01000054">
    <property type="protein sequence ID" value="PIZ62494.1"/>
    <property type="molecule type" value="Genomic_DNA"/>
</dbReference>
<sequence>MDQEERSQFMKNVLRGNDLIHRAQFSPIISAKYISPAGILRIVHDPFPLDDPFCSTFFHIMNEQIGTSIISIVDWFLLQDADGKTEIQIRQLQEQDRDIDSVIRRGVHVKSSRHSHFTLGILLSDLKRREVITDESNVTISYLEAVPYTDPTIKFFAHNDRPSNHQMMYDQHFKRQELDYPETGLHRAPYSNFSTNDPEDLRRYELLNPSQKAEIALRERAVLIPRYRQRFGKYPYYVPEPSPPMGTIWKHYLQEGMINFTNRGTSFPAQLMTSAIKELEFDSENLRHN</sequence>